<name>A0A9Q4DM60_ACTPL</name>
<protein>
    <submittedName>
        <fullName evidence="1">Uncharacterized protein</fullName>
    </submittedName>
</protein>
<feature type="non-terminal residue" evidence="1">
    <location>
        <position position="80"/>
    </location>
</feature>
<organism evidence="1 2">
    <name type="scientific">Actinobacillus pleuropneumoniae</name>
    <name type="common">Haemophilus pleuropneumoniae</name>
    <dbReference type="NCBI Taxonomy" id="715"/>
    <lineage>
        <taxon>Bacteria</taxon>
        <taxon>Pseudomonadati</taxon>
        <taxon>Pseudomonadota</taxon>
        <taxon>Gammaproteobacteria</taxon>
        <taxon>Pasteurellales</taxon>
        <taxon>Pasteurellaceae</taxon>
        <taxon>Actinobacillus</taxon>
    </lineage>
</organism>
<comment type="caution">
    <text evidence="1">The sequence shown here is derived from an EMBL/GenBank/DDBJ whole genome shotgun (WGS) entry which is preliminary data.</text>
</comment>
<dbReference type="RefSeq" id="WP_267992101.1">
    <property type="nucleotide sequence ID" value="NZ_JAPQFC010000614.1"/>
</dbReference>
<evidence type="ECO:0000313" key="2">
    <source>
        <dbReference type="Proteomes" id="UP001077788"/>
    </source>
</evidence>
<gene>
    <name evidence="1" type="ORF">OYG11_11910</name>
</gene>
<dbReference type="Proteomes" id="UP001077788">
    <property type="component" value="Unassembled WGS sequence"/>
</dbReference>
<reference evidence="1" key="1">
    <citation type="journal article" date="2021" name="Vet Sci">
        <title>O-Serogroups and Pathovirotypes of Escherichia coli Isolated from Post-Weaning Piglets Showing Diarrhoea and/or Oedema in South Korea.</title>
        <authorList>
            <person name="Byun J.W."/>
            <person name="Moon B.Y."/>
            <person name="Do K.H."/>
            <person name="Lee K."/>
            <person name="Lee H.Y."/>
            <person name="Kim W.I."/>
            <person name="So B."/>
            <person name="Lee W.K."/>
        </authorList>
    </citation>
    <scope>NUCLEOTIDE SEQUENCE</scope>
    <source>
        <strain evidence="1">84/14</strain>
    </source>
</reference>
<proteinExistence type="predicted"/>
<dbReference type="EMBL" id="JAPQFC010000614">
    <property type="protein sequence ID" value="MCY6524906.1"/>
    <property type="molecule type" value="Genomic_DNA"/>
</dbReference>
<dbReference type="AlphaFoldDB" id="A0A9Q4DM60"/>
<sequence>VYIASSYSEPNQFLWFEGLCSRKQRVMWSIFTEEMIAHYEDKKSNTFFRATPQQLERVKGICDIVERKLMETGKHTPHKY</sequence>
<reference evidence="1" key="2">
    <citation type="submission" date="2022-12" db="EMBL/GenBank/DDBJ databases">
        <authorList>
            <person name="Kardos G."/>
            <person name="Sarkozi R."/>
            <person name="Laczko L."/>
            <person name="Marton S."/>
            <person name="Makrai L."/>
            <person name="Banyai K."/>
            <person name="Fodor L."/>
        </authorList>
    </citation>
    <scope>NUCLEOTIDE SEQUENCE</scope>
    <source>
        <strain evidence="1">84/14</strain>
    </source>
</reference>
<accession>A0A9Q4DM60</accession>
<evidence type="ECO:0000313" key="1">
    <source>
        <dbReference type="EMBL" id="MCY6524906.1"/>
    </source>
</evidence>
<feature type="non-terminal residue" evidence="1">
    <location>
        <position position="1"/>
    </location>
</feature>